<feature type="transmembrane region" description="Helical" evidence="8">
    <location>
        <begin position="31"/>
        <end position="53"/>
    </location>
</feature>
<sequence length="245" mass="27135">MGYNWNWGVFLQPSATGDDTYLGWMLYGLKMTIGLSLSAWIMALVLGAVIGVLRTVPNKALSGFAMSYVELFRNIPLLVQLFLWYFVLPELLPPSLGNAFKQSNPIVQQFLASMLCLGLFTSARVAEQVRSGINSLPPGQKNASLAIGFTLPQTYRYVMLPMAFRLVVPPLTSEFLNIFKNSAVCSTIGLLELAAQGRQLVDYTAQPYESFIAVTLAYMLINVVVMFAMRWVEGRVRIPGYIGGK</sequence>
<dbReference type="GO" id="GO:0006865">
    <property type="term" value="P:amino acid transport"/>
    <property type="evidence" value="ECO:0007669"/>
    <property type="project" value="TreeGrafter"/>
</dbReference>
<evidence type="ECO:0000256" key="5">
    <source>
        <dbReference type="ARBA" id="ARBA00022692"/>
    </source>
</evidence>
<accession>A0A1A8XIY1</accession>
<dbReference type="PROSITE" id="PS50928">
    <property type="entry name" value="ABC_TM1"/>
    <property type="match status" value="1"/>
</dbReference>
<comment type="subcellular location">
    <subcellularLocation>
        <location evidence="1">Cell inner membrane</location>
        <topology evidence="1">Multi-pass membrane protein</topology>
    </subcellularLocation>
    <subcellularLocation>
        <location evidence="8">Cell membrane</location>
        <topology evidence="8">Multi-pass membrane protein</topology>
    </subcellularLocation>
</comment>
<keyword evidence="5 8" id="KW-0812">Transmembrane</keyword>
<comment type="similarity">
    <text evidence="2">Belongs to the binding-protein-dependent transport system permease family. HisMQ subfamily.</text>
</comment>
<dbReference type="PANTHER" id="PTHR30614">
    <property type="entry name" value="MEMBRANE COMPONENT OF AMINO ACID ABC TRANSPORTER"/>
    <property type="match status" value="1"/>
</dbReference>
<evidence type="ECO:0000256" key="3">
    <source>
        <dbReference type="ARBA" id="ARBA00022448"/>
    </source>
</evidence>
<dbReference type="RefSeq" id="WP_186409883.1">
    <property type="nucleotide sequence ID" value="NZ_FLQY01000039.1"/>
</dbReference>
<dbReference type="InterPro" id="IPR000515">
    <property type="entry name" value="MetI-like"/>
</dbReference>
<evidence type="ECO:0000313" key="10">
    <source>
        <dbReference type="EMBL" id="SBT04651.1"/>
    </source>
</evidence>
<dbReference type="Proteomes" id="UP000199600">
    <property type="component" value="Unassembled WGS sequence"/>
</dbReference>
<evidence type="ECO:0000256" key="2">
    <source>
        <dbReference type="ARBA" id="ARBA00010072"/>
    </source>
</evidence>
<dbReference type="InterPro" id="IPR035906">
    <property type="entry name" value="MetI-like_sf"/>
</dbReference>
<evidence type="ECO:0000256" key="8">
    <source>
        <dbReference type="RuleBase" id="RU363032"/>
    </source>
</evidence>
<evidence type="ECO:0000259" key="9">
    <source>
        <dbReference type="PROSITE" id="PS50928"/>
    </source>
</evidence>
<keyword evidence="11" id="KW-1185">Reference proteome</keyword>
<dbReference type="InterPro" id="IPR010065">
    <property type="entry name" value="AA_ABC_transptr_permease_3TM"/>
</dbReference>
<keyword evidence="6 8" id="KW-1133">Transmembrane helix</keyword>
<evidence type="ECO:0000256" key="1">
    <source>
        <dbReference type="ARBA" id="ARBA00004429"/>
    </source>
</evidence>
<keyword evidence="4" id="KW-1003">Cell membrane</keyword>
<evidence type="ECO:0000256" key="6">
    <source>
        <dbReference type="ARBA" id="ARBA00022989"/>
    </source>
</evidence>
<feature type="domain" description="ABC transmembrane type-1" evidence="9">
    <location>
        <begin position="29"/>
        <end position="229"/>
    </location>
</feature>
<gene>
    <name evidence="10" type="primary">gltJ</name>
    <name evidence="10" type="ORF">PROAA_1330005</name>
</gene>
<proteinExistence type="inferred from homology"/>
<dbReference type="GO" id="GO:0022857">
    <property type="term" value="F:transmembrane transporter activity"/>
    <property type="evidence" value="ECO:0007669"/>
    <property type="project" value="InterPro"/>
</dbReference>
<evidence type="ECO:0000256" key="7">
    <source>
        <dbReference type="ARBA" id="ARBA00023136"/>
    </source>
</evidence>
<protein>
    <submittedName>
        <fullName evidence="10">Glutamate and aspartate transporter subunit membrane component of ABC superfamily</fullName>
    </submittedName>
</protein>
<dbReference type="NCBIfam" id="TIGR01726">
    <property type="entry name" value="HEQRo_perm_3TM"/>
    <property type="match status" value="1"/>
</dbReference>
<dbReference type="SUPFAM" id="SSF161098">
    <property type="entry name" value="MetI-like"/>
    <property type="match status" value="1"/>
</dbReference>
<name>A0A1A8XIY1_9RHOO</name>
<evidence type="ECO:0000313" key="11">
    <source>
        <dbReference type="Proteomes" id="UP000199600"/>
    </source>
</evidence>
<dbReference type="EMBL" id="FLQY01000039">
    <property type="protein sequence ID" value="SBT04651.1"/>
    <property type="molecule type" value="Genomic_DNA"/>
</dbReference>
<evidence type="ECO:0000256" key="4">
    <source>
        <dbReference type="ARBA" id="ARBA00022475"/>
    </source>
</evidence>
<dbReference type="PANTHER" id="PTHR30614:SF42">
    <property type="entry name" value="GLUTAMATE_ASPARTATE IMPORT PERMEASE PROTEIN GLTJ"/>
    <property type="match status" value="1"/>
</dbReference>
<organism evidence="10 11">
    <name type="scientific">Candidatus Propionivibrio aalborgensis</name>
    <dbReference type="NCBI Taxonomy" id="1860101"/>
    <lineage>
        <taxon>Bacteria</taxon>
        <taxon>Pseudomonadati</taxon>
        <taxon>Pseudomonadota</taxon>
        <taxon>Betaproteobacteria</taxon>
        <taxon>Rhodocyclales</taxon>
        <taxon>Rhodocyclaceae</taxon>
        <taxon>Propionivibrio</taxon>
    </lineage>
</organism>
<feature type="transmembrane region" description="Helical" evidence="8">
    <location>
        <begin position="210"/>
        <end position="229"/>
    </location>
</feature>
<keyword evidence="3 8" id="KW-0813">Transport</keyword>
<dbReference type="Pfam" id="PF00528">
    <property type="entry name" value="BPD_transp_1"/>
    <property type="match status" value="1"/>
</dbReference>
<feature type="transmembrane region" description="Helical" evidence="8">
    <location>
        <begin position="65"/>
        <end position="86"/>
    </location>
</feature>
<dbReference type="InterPro" id="IPR043429">
    <property type="entry name" value="ArtM/GltK/GlnP/TcyL/YhdX-like"/>
</dbReference>
<reference evidence="10 11" key="1">
    <citation type="submission" date="2016-06" db="EMBL/GenBank/DDBJ databases">
        <authorList>
            <person name="Kjaerup R.B."/>
            <person name="Dalgaard T.S."/>
            <person name="Juul-Madsen H.R."/>
        </authorList>
    </citation>
    <scope>NUCLEOTIDE SEQUENCE [LARGE SCALE GENOMIC DNA]</scope>
    <source>
        <strain evidence="10">2</strain>
    </source>
</reference>
<dbReference type="CDD" id="cd06261">
    <property type="entry name" value="TM_PBP2"/>
    <property type="match status" value="1"/>
</dbReference>
<keyword evidence="7 8" id="KW-0472">Membrane</keyword>
<dbReference type="GO" id="GO:0043190">
    <property type="term" value="C:ATP-binding cassette (ABC) transporter complex"/>
    <property type="evidence" value="ECO:0007669"/>
    <property type="project" value="InterPro"/>
</dbReference>
<dbReference type="AlphaFoldDB" id="A0A1A8XIY1"/>
<dbReference type="Gene3D" id="1.10.3720.10">
    <property type="entry name" value="MetI-like"/>
    <property type="match status" value="1"/>
</dbReference>